<dbReference type="RefSeq" id="WP_143106453.1">
    <property type="nucleotide sequence ID" value="NZ_FPBK01000016.1"/>
</dbReference>
<accession>A0A1I7IHR2</accession>
<dbReference type="EMBL" id="FPBK01000016">
    <property type="protein sequence ID" value="SFU72474.1"/>
    <property type="molecule type" value="Genomic_DNA"/>
</dbReference>
<evidence type="ECO:0000313" key="1">
    <source>
        <dbReference type="EMBL" id="SFU72474.1"/>
    </source>
</evidence>
<gene>
    <name evidence="1" type="ORF">SAMN05216480_11663</name>
</gene>
<dbReference type="OrthoDB" id="9940687at2"/>
<name>A0A1I7IHR2_9FLAO</name>
<protein>
    <recommendedName>
        <fullName evidence="3">Lipoprotein</fullName>
    </recommendedName>
</protein>
<organism evidence="1 2">
    <name type="scientific">Pustulibacterium marinum</name>
    <dbReference type="NCBI Taxonomy" id="1224947"/>
    <lineage>
        <taxon>Bacteria</taxon>
        <taxon>Pseudomonadati</taxon>
        <taxon>Bacteroidota</taxon>
        <taxon>Flavobacteriia</taxon>
        <taxon>Flavobacteriales</taxon>
        <taxon>Flavobacteriaceae</taxon>
        <taxon>Pustulibacterium</taxon>
    </lineage>
</organism>
<reference evidence="1 2" key="1">
    <citation type="submission" date="2016-10" db="EMBL/GenBank/DDBJ databases">
        <authorList>
            <person name="de Groot N.N."/>
        </authorList>
    </citation>
    <scope>NUCLEOTIDE SEQUENCE [LARGE SCALE GENOMIC DNA]</scope>
    <source>
        <strain evidence="1 2">CGMCC 1.12333</strain>
    </source>
</reference>
<evidence type="ECO:0000313" key="2">
    <source>
        <dbReference type="Proteomes" id="UP000199138"/>
    </source>
</evidence>
<keyword evidence="2" id="KW-1185">Reference proteome</keyword>
<proteinExistence type="predicted"/>
<evidence type="ECO:0008006" key="3">
    <source>
        <dbReference type="Google" id="ProtNLM"/>
    </source>
</evidence>
<dbReference type="AlphaFoldDB" id="A0A1I7IHR2"/>
<dbReference type="Proteomes" id="UP000199138">
    <property type="component" value="Unassembled WGS sequence"/>
</dbReference>
<sequence>MIFLALASCKSTENKSILSEKKAFTQLKCKLKAYNLSEDMGKVGTNNDEIVLLVTNSAQKILYSIAMTMDSLHTEHTFSVSDTSLFKDTLLFTLLEIDSEEKLSYFQEKITKNITLFEKAALSKDYKSISNLLSDDDVLGIARLECNETIFPKKILFSGLQFFDRYEYVLYLNKLNVTSQSN</sequence>
<dbReference type="STRING" id="1224947.SAMN05216480_11663"/>